<dbReference type="Pfam" id="PF08338">
    <property type="entry name" value="DUF1731"/>
    <property type="match status" value="1"/>
</dbReference>
<dbReference type="Proteomes" id="UP000198949">
    <property type="component" value="Unassembled WGS sequence"/>
</dbReference>
<sequence length="293" mass="31568">MRIVIAGSSGYLGAALMDALEGHDIVRLVRHRPDEENEIRWDPYQGELDPQILDGVDVVVNLCGASIGGQRWNEAYKQRLRTSRVVPTTVLATAVARAGVPTLVNASAMGWYGDRADVEVDESFPAAADFLGQLCLAWENATAPAAEAGARVVKLRTGHVLGPGSVLLARLAPAWQWFLGGRFGNGRQYLSWISLRDWVGAAVAVIEGDASGPVNMVGPKSVRNKDFAKALGAAVHRPAPWPIPGWAVKIVAGEAAVEMLRGANIRPKALQDMGYQYQDETVFEAIRTAIPPR</sequence>
<evidence type="ECO:0000313" key="5">
    <source>
        <dbReference type="Proteomes" id="UP000198949"/>
    </source>
</evidence>
<name>A0A1G6SR29_9ACTN</name>
<evidence type="ECO:0000313" key="4">
    <source>
        <dbReference type="EMBL" id="SDD19299.1"/>
    </source>
</evidence>
<dbReference type="PANTHER" id="PTHR11092:SF0">
    <property type="entry name" value="EPIMERASE FAMILY PROTEIN SDR39U1"/>
    <property type="match status" value="1"/>
</dbReference>
<dbReference type="InterPro" id="IPR010099">
    <property type="entry name" value="SDR39U1"/>
</dbReference>
<dbReference type="InterPro" id="IPR001509">
    <property type="entry name" value="Epimerase_deHydtase"/>
</dbReference>
<dbReference type="OrthoDB" id="9801773at2"/>
<evidence type="ECO:0000259" key="3">
    <source>
        <dbReference type="Pfam" id="PF08338"/>
    </source>
</evidence>
<dbReference type="NCBIfam" id="TIGR01777">
    <property type="entry name" value="yfcH"/>
    <property type="match status" value="1"/>
</dbReference>
<organism evidence="4 5">
    <name type="scientific">Glycomyces harbinensis</name>
    <dbReference type="NCBI Taxonomy" id="58114"/>
    <lineage>
        <taxon>Bacteria</taxon>
        <taxon>Bacillati</taxon>
        <taxon>Actinomycetota</taxon>
        <taxon>Actinomycetes</taxon>
        <taxon>Glycomycetales</taxon>
        <taxon>Glycomycetaceae</taxon>
        <taxon>Glycomyces</taxon>
    </lineage>
</organism>
<dbReference type="RefSeq" id="WP_091029384.1">
    <property type="nucleotide sequence ID" value="NZ_FNAD01000002.1"/>
</dbReference>
<protein>
    <recommendedName>
        <fullName evidence="6">TIGR01777 family protein</fullName>
    </recommendedName>
</protein>
<dbReference type="EMBL" id="FNAD01000002">
    <property type="protein sequence ID" value="SDD19299.1"/>
    <property type="molecule type" value="Genomic_DNA"/>
</dbReference>
<dbReference type="AlphaFoldDB" id="A0A1G6SR29"/>
<dbReference type="Gene3D" id="3.40.50.720">
    <property type="entry name" value="NAD(P)-binding Rossmann-like Domain"/>
    <property type="match status" value="1"/>
</dbReference>
<dbReference type="InterPro" id="IPR013549">
    <property type="entry name" value="DUF1731"/>
</dbReference>
<evidence type="ECO:0008006" key="6">
    <source>
        <dbReference type="Google" id="ProtNLM"/>
    </source>
</evidence>
<dbReference type="SUPFAM" id="SSF51735">
    <property type="entry name" value="NAD(P)-binding Rossmann-fold domains"/>
    <property type="match status" value="1"/>
</dbReference>
<evidence type="ECO:0000256" key="1">
    <source>
        <dbReference type="ARBA" id="ARBA00009353"/>
    </source>
</evidence>
<gene>
    <name evidence="4" type="ORF">SAMN05216270_102244</name>
</gene>
<proteinExistence type="inferred from homology"/>
<feature type="domain" description="DUF1731" evidence="3">
    <location>
        <begin position="243"/>
        <end position="287"/>
    </location>
</feature>
<feature type="domain" description="NAD-dependent epimerase/dehydratase" evidence="2">
    <location>
        <begin position="3"/>
        <end position="212"/>
    </location>
</feature>
<dbReference type="InterPro" id="IPR036291">
    <property type="entry name" value="NAD(P)-bd_dom_sf"/>
</dbReference>
<evidence type="ECO:0000259" key="2">
    <source>
        <dbReference type="Pfam" id="PF01370"/>
    </source>
</evidence>
<reference evidence="5" key="1">
    <citation type="submission" date="2016-10" db="EMBL/GenBank/DDBJ databases">
        <authorList>
            <person name="Varghese N."/>
            <person name="Submissions S."/>
        </authorList>
    </citation>
    <scope>NUCLEOTIDE SEQUENCE [LARGE SCALE GENOMIC DNA]</scope>
    <source>
        <strain evidence="5">CGMCC 4.3516</strain>
    </source>
</reference>
<dbReference type="Pfam" id="PF01370">
    <property type="entry name" value="Epimerase"/>
    <property type="match status" value="1"/>
</dbReference>
<dbReference type="STRING" id="58114.SAMN05216270_102244"/>
<dbReference type="PANTHER" id="PTHR11092">
    <property type="entry name" value="SUGAR NUCLEOTIDE EPIMERASE RELATED"/>
    <property type="match status" value="1"/>
</dbReference>
<keyword evidence="5" id="KW-1185">Reference proteome</keyword>
<comment type="similarity">
    <text evidence="1">Belongs to the NAD(P)-dependent epimerase/dehydratase family. SDR39U1 subfamily.</text>
</comment>
<accession>A0A1G6SR29</accession>